<feature type="compositionally biased region" description="Basic and acidic residues" evidence="1">
    <location>
        <begin position="1"/>
        <end position="10"/>
    </location>
</feature>
<evidence type="ECO:0000313" key="3">
    <source>
        <dbReference type="Proteomes" id="UP001066276"/>
    </source>
</evidence>
<dbReference type="Proteomes" id="UP001066276">
    <property type="component" value="Chromosome 1_2"/>
</dbReference>
<protein>
    <submittedName>
        <fullName evidence="2">Uncharacterized protein</fullName>
    </submittedName>
</protein>
<name>A0AAV7VWQ5_PLEWA</name>
<dbReference type="AlphaFoldDB" id="A0AAV7VWQ5"/>
<evidence type="ECO:0000256" key="1">
    <source>
        <dbReference type="SAM" id="MobiDB-lite"/>
    </source>
</evidence>
<sequence>MDCGQERELPEMVGRSQRACGVGSGDWRAGGPLNGAAGSPLSADSAASAGHRLSEDGDAGVAPARSVEPWETLQIPVKVSGDRPPQEQLNSERGGGAENSRALCAPPVLEEDDGGPPRRAGLPLYNIAAKPQAPTPWTHGS</sequence>
<feature type="region of interest" description="Disordered" evidence="1">
    <location>
        <begin position="1"/>
        <end position="141"/>
    </location>
</feature>
<gene>
    <name evidence="2" type="ORF">NDU88_001527</name>
</gene>
<organism evidence="2 3">
    <name type="scientific">Pleurodeles waltl</name>
    <name type="common">Iberian ribbed newt</name>
    <dbReference type="NCBI Taxonomy" id="8319"/>
    <lineage>
        <taxon>Eukaryota</taxon>
        <taxon>Metazoa</taxon>
        <taxon>Chordata</taxon>
        <taxon>Craniata</taxon>
        <taxon>Vertebrata</taxon>
        <taxon>Euteleostomi</taxon>
        <taxon>Amphibia</taxon>
        <taxon>Batrachia</taxon>
        <taxon>Caudata</taxon>
        <taxon>Salamandroidea</taxon>
        <taxon>Salamandridae</taxon>
        <taxon>Pleurodelinae</taxon>
        <taxon>Pleurodeles</taxon>
    </lineage>
</organism>
<dbReference type="EMBL" id="JANPWB010000002">
    <property type="protein sequence ID" value="KAJ1206118.1"/>
    <property type="molecule type" value="Genomic_DNA"/>
</dbReference>
<keyword evidence="3" id="KW-1185">Reference proteome</keyword>
<proteinExistence type="predicted"/>
<evidence type="ECO:0000313" key="2">
    <source>
        <dbReference type="EMBL" id="KAJ1206118.1"/>
    </source>
</evidence>
<comment type="caution">
    <text evidence="2">The sequence shown here is derived from an EMBL/GenBank/DDBJ whole genome shotgun (WGS) entry which is preliminary data.</text>
</comment>
<reference evidence="2" key="1">
    <citation type="journal article" date="2022" name="bioRxiv">
        <title>Sequencing and chromosome-scale assembly of the giantPleurodeles waltlgenome.</title>
        <authorList>
            <person name="Brown T."/>
            <person name="Elewa A."/>
            <person name="Iarovenko S."/>
            <person name="Subramanian E."/>
            <person name="Araus A.J."/>
            <person name="Petzold A."/>
            <person name="Susuki M."/>
            <person name="Suzuki K.-i.T."/>
            <person name="Hayashi T."/>
            <person name="Toyoda A."/>
            <person name="Oliveira C."/>
            <person name="Osipova E."/>
            <person name="Leigh N.D."/>
            <person name="Simon A."/>
            <person name="Yun M.H."/>
        </authorList>
    </citation>
    <scope>NUCLEOTIDE SEQUENCE</scope>
    <source>
        <strain evidence="2">20211129_DDA</strain>
        <tissue evidence="2">Liver</tissue>
    </source>
</reference>
<accession>A0AAV7VWQ5</accession>